<evidence type="ECO:0000313" key="2">
    <source>
        <dbReference type="EMBL" id="QAT42618.1"/>
    </source>
</evidence>
<dbReference type="EMBL" id="CP035281">
    <property type="protein sequence ID" value="QAT42618.1"/>
    <property type="molecule type" value="Genomic_DNA"/>
</dbReference>
<dbReference type="SUPFAM" id="SSF69304">
    <property type="entry name" value="Tricorn protease N-terminal domain"/>
    <property type="match status" value="1"/>
</dbReference>
<protein>
    <recommendedName>
        <fullName evidence="4">Copper amine oxidase-like N-terminal domain-containing protein</fullName>
    </recommendedName>
</protein>
<name>A0A410PUP9_9FIRM</name>
<accession>A0A410PUP9</accession>
<dbReference type="Proteomes" id="UP000287601">
    <property type="component" value="Chromosome"/>
</dbReference>
<feature type="signal peptide" evidence="1">
    <location>
        <begin position="1"/>
        <end position="28"/>
    </location>
</feature>
<feature type="chain" id="PRO_5039464279" description="Copper amine oxidase-like N-terminal domain-containing protein" evidence="1">
    <location>
        <begin position="29"/>
        <end position="547"/>
    </location>
</feature>
<keyword evidence="3" id="KW-1185">Reference proteome</keyword>
<proteinExistence type="predicted"/>
<dbReference type="RefSeq" id="WP_128745268.1">
    <property type="nucleotide sequence ID" value="NZ_CP035281.1"/>
</dbReference>
<evidence type="ECO:0000313" key="3">
    <source>
        <dbReference type="Proteomes" id="UP000287601"/>
    </source>
</evidence>
<sequence length="547" mass="61546">MKRKVCSVFLAVSLLFSMSMGMITFAYGGQNDSVNITLPQFRVMMNGEIVNNDYSKFPLIVYKNITYFPMTYSDCRYLGIEATWKGNQDGLMVDTTGITAAYNPYKSSSRNGKSYTARIPSFPIQVNGKSVDNSKEQYPLLSFRDITYFPMTWKYAVEQFGWDYSFDGKNGLTIQSKNIKLQQVALPNNRAVENEYSDYAGKKSTCVLVKNGYVYFDNKTGGIMQAPLANLSKAKKIYQLENNFYTQQYNEHSFYEENSKAMLYFHSGGAVMGADHRVELNADGSIREIQESYDQTTAIGDNLFMTWIGPMPGPGGLSMQKKGQTETPLGSSDYWYDTLHADSFSGVPDFSLIGNQLFVRASKVLGKTSEGAFKLDTRQVYKVNIDTNEVLPVTYSKEDINTAQIEGDDLYYLSKESIYKVPLKGGTENLLGKTGERSESYYDIPFKVLGGKTYFVKKDNQLYTLGTDSSLNPNAELISMKITGDNKEYLACTFKEAVQAKYRTMVLDRLGKVVFKTSDCGNNVTIEGNTLYFYNITTQNVCSCKIK</sequence>
<evidence type="ECO:0000256" key="1">
    <source>
        <dbReference type="SAM" id="SignalP"/>
    </source>
</evidence>
<evidence type="ECO:0008006" key="4">
    <source>
        <dbReference type="Google" id="ProtNLM"/>
    </source>
</evidence>
<reference evidence="2 3" key="1">
    <citation type="submission" date="2019-01" db="EMBL/GenBank/DDBJ databases">
        <title>Draft genomes of a novel of Aminipila strains.</title>
        <authorList>
            <person name="Ma S."/>
        </authorList>
    </citation>
    <scope>NUCLEOTIDE SEQUENCE [LARGE SCALE GENOMIC DNA]</scope>
    <source>
        <strain evidence="3">JN-39</strain>
    </source>
</reference>
<keyword evidence="1" id="KW-0732">Signal</keyword>
<dbReference type="KEGG" id="amij:EQM06_04925"/>
<dbReference type="AlphaFoldDB" id="A0A410PUP9"/>
<organism evidence="2 3">
    <name type="scientific">Aminipila luticellarii</name>
    <dbReference type="NCBI Taxonomy" id="2507160"/>
    <lineage>
        <taxon>Bacteria</taxon>
        <taxon>Bacillati</taxon>
        <taxon>Bacillota</taxon>
        <taxon>Clostridia</taxon>
        <taxon>Peptostreptococcales</taxon>
        <taxon>Anaerovoracaceae</taxon>
        <taxon>Aminipila</taxon>
    </lineage>
</organism>
<dbReference type="OrthoDB" id="61520at2"/>
<gene>
    <name evidence="2" type="ORF">EQM06_04925</name>
</gene>